<dbReference type="GO" id="GO:0016787">
    <property type="term" value="F:hydrolase activity"/>
    <property type="evidence" value="ECO:0007669"/>
    <property type="project" value="UniProtKB-KW"/>
</dbReference>
<protein>
    <submittedName>
        <fullName evidence="1">N-formylglutamate amidohydrolase</fullName>
    </submittedName>
</protein>
<dbReference type="SUPFAM" id="SSF53187">
    <property type="entry name" value="Zn-dependent exopeptidases"/>
    <property type="match status" value="1"/>
</dbReference>
<name>A0A840R4Z5_9GAMM</name>
<comment type="caution">
    <text evidence="1">The sequence shown here is derived from an EMBL/GenBank/DDBJ whole genome shotgun (WGS) entry which is preliminary data.</text>
</comment>
<organism evidence="1 2">
    <name type="scientific">Zhongshania antarctica</name>
    <dbReference type="NCBI Taxonomy" id="641702"/>
    <lineage>
        <taxon>Bacteria</taxon>
        <taxon>Pseudomonadati</taxon>
        <taxon>Pseudomonadota</taxon>
        <taxon>Gammaproteobacteria</taxon>
        <taxon>Cellvibrionales</taxon>
        <taxon>Spongiibacteraceae</taxon>
        <taxon>Zhongshania</taxon>
    </lineage>
</organism>
<dbReference type="AlphaFoldDB" id="A0A840R4Z5"/>
<dbReference type="InterPro" id="IPR007709">
    <property type="entry name" value="N-FG_amidohydro"/>
</dbReference>
<keyword evidence="2" id="KW-1185">Reference proteome</keyword>
<dbReference type="RefSeq" id="WP_184463543.1">
    <property type="nucleotide sequence ID" value="NZ_JACHHW010000006.1"/>
</dbReference>
<proteinExistence type="predicted"/>
<dbReference type="Pfam" id="PF05013">
    <property type="entry name" value="FGase"/>
    <property type="match status" value="1"/>
</dbReference>
<keyword evidence="1" id="KW-0378">Hydrolase</keyword>
<dbReference type="EMBL" id="JACHHW010000006">
    <property type="protein sequence ID" value="MBB5188309.1"/>
    <property type="molecule type" value="Genomic_DNA"/>
</dbReference>
<gene>
    <name evidence="1" type="ORF">HNQ57_002588</name>
</gene>
<accession>A0A840R4Z5</accession>
<dbReference type="Proteomes" id="UP000536640">
    <property type="component" value="Unassembled WGS sequence"/>
</dbReference>
<evidence type="ECO:0000313" key="2">
    <source>
        <dbReference type="Proteomes" id="UP000536640"/>
    </source>
</evidence>
<evidence type="ECO:0000313" key="1">
    <source>
        <dbReference type="EMBL" id="MBB5188309.1"/>
    </source>
</evidence>
<sequence>MKYPDAVVFHVPHDSTLVPQGARGQFLLNDESLTAEMNLMTDHFTHDLFVHSQQQVVVRSPVSRLVVDVERFEDDTLEAMAKRGMGVVYTVTSSLNPLRRRLTDAEKCELIEKYYRPHHVALDLAAAQSLTCYGHCLIVDCHSFPNEPLPYELYDDALGDRPDICIGTDDFHTPVKLMNEFVKAFTRMGWRVGVNTPFSGAMVPNKFYRKDPRVMAIMVEVNRGLYMSSTNYQKIGCFGAVRRKINDACAEAVDEYRRANAR</sequence>
<dbReference type="Gene3D" id="3.40.630.40">
    <property type="entry name" value="Zn-dependent exopeptidases"/>
    <property type="match status" value="1"/>
</dbReference>
<reference evidence="1 2" key="1">
    <citation type="submission" date="2020-08" db="EMBL/GenBank/DDBJ databases">
        <title>Genomic Encyclopedia of Type Strains, Phase IV (KMG-IV): sequencing the most valuable type-strain genomes for metagenomic binning, comparative biology and taxonomic classification.</title>
        <authorList>
            <person name="Goeker M."/>
        </authorList>
    </citation>
    <scope>NUCLEOTIDE SEQUENCE [LARGE SCALE GENOMIC DNA]</scope>
    <source>
        <strain evidence="1 2">DSM 25701</strain>
    </source>
</reference>